<feature type="compositionally biased region" description="Low complexity" evidence="2">
    <location>
        <begin position="72"/>
        <end position="85"/>
    </location>
</feature>
<protein>
    <submittedName>
        <fullName evidence="4 5">Uncharacterized protein LOC117649948 isoform X1</fullName>
    </submittedName>
</protein>
<keyword evidence="1" id="KW-0175">Coiled coil</keyword>
<feature type="compositionally biased region" description="Polar residues" evidence="2">
    <location>
        <begin position="224"/>
        <end position="234"/>
    </location>
</feature>
<evidence type="ECO:0000313" key="3">
    <source>
        <dbReference type="Proteomes" id="UP000515158"/>
    </source>
</evidence>
<feature type="region of interest" description="Disordered" evidence="2">
    <location>
        <begin position="586"/>
        <end position="635"/>
    </location>
</feature>
<feature type="compositionally biased region" description="Basic and acidic residues" evidence="2">
    <location>
        <begin position="2521"/>
        <end position="2546"/>
    </location>
</feature>
<feature type="compositionally biased region" description="Polar residues" evidence="2">
    <location>
        <begin position="2725"/>
        <end position="2735"/>
    </location>
</feature>
<feature type="region of interest" description="Disordered" evidence="2">
    <location>
        <begin position="2565"/>
        <end position="2800"/>
    </location>
</feature>
<feature type="compositionally biased region" description="Basic and acidic residues" evidence="2">
    <location>
        <begin position="586"/>
        <end position="602"/>
    </location>
</feature>
<dbReference type="OrthoDB" id="10036174at2759"/>
<feature type="compositionally biased region" description="Basic and acidic residues" evidence="2">
    <location>
        <begin position="2737"/>
        <end position="2750"/>
    </location>
</feature>
<feature type="compositionally biased region" description="Polar residues" evidence="2">
    <location>
        <begin position="2778"/>
        <end position="2794"/>
    </location>
</feature>
<feature type="compositionally biased region" description="Basic and acidic residues" evidence="2">
    <location>
        <begin position="2565"/>
        <end position="2580"/>
    </location>
</feature>
<dbReference type="InterPro" id="IPR049885">
    <property type="entry name" value="MTCL1-3"/>
</dbReference>
<feature type="compositionally biased region" description="Low complexity" evidence="2">
    <location>
        <begin position="93"/>
        <end position="111"/>
    </location>
</feature>
<feature type="compositionally biased region" description="Basic and acidic residues" evidence="2">
    <location>
        <begin position="1933"/>
        <end position="1997"/>
    </location>
</feature>
<dbReference type="RefSeq" id="XP_034249039.1">
    <property type="nucleotide sequence ID" value="XM_034393148.1"/>
</dbReference>
<feature type="region of interest" description="Disordered" evidence="2">
    <location>
        <begin position="1196"/>
        <end position="1228"/>
    </location>
</feature>
<reference evidence="4 5" key="1">
    <citation type="submission" date="2025-04" db="UniProtKB">
        <authorList>
            <consortium name="RefSeq"/>
        </authorList>
    </citation>
    <scope>IDENTIFICATION</scope>
    <source>
        <tissue evidence="4 5">Total insect</tissue>
    </source>
</reference>
<feature type="coiled-coil region" evidence="1">
    <location>
        <begin position="2100"/>
        <end position="2246"/>
    </location>
</feature>
<feature type="compositionally biased region" description="Basic residues" evidence="2">
    <location>
        <begin position="2690"/>
        <end position="2706"/>
    </location>
</feature>
<evidence type="ECO:0000313" key="4">
    <source>
        <dbReference type="RefSeq" id="XP_034249038.1"/>
    </source>
</evidence>
<accession>A0A6P8ZV24</accession>
<keyword evidence="3" id="KW-1185">Reference proteome</keyword>
<feature type="compositionally biased region" description="Polar residues" evidence="2">
    <location>
        <begin position="2628"/>
        <end position="2639"/>
    </location>
</feature>
<dbReference type="PANTHER" id="PTHR15742">
    <property type="entry name" value="GIRDIN"/>
    <property type="match status" value="1"/>
</dbReference>
<feature type="compositionally biased region" description="Basic residues" evidence="2">
    <location>
        <begin position="296"/>
        <end position="306"/>
    </location>
</feature>
<evidence type="ECO:0000313" key="5">
    <source>
        <dbReference type="RefSeq" id="XP_034249039.1"/>
    </source>
</evidence>
<name>A0A6P8ZV24_THRPL</name>
<feature type="region of interest" description="Disordered" evidence="2">
    <location>
        <begin position="2260"/>
        <end position="2286"/>
    </location>
</feature>
<feature type="compositionally biased region" description="Low complexity" evidence="2">
    <location>
        <begin position="192"/>
        <end position="216"/>
    </location>
</feature>
<dbReference type="RefSeq" id="XP_034249038.1">
    <property type="nucleotide sequence ID" value="XM_034393147.1"/>
</dbReference>
<feature type="region of interest" description="Disordered" evidence="2">
    <location>
        <begin position="2832"/>
        <end position="2860"/>
    </location>
</feature>
<feature type="compositionally biased region" description="Basic and acidic residues" evidence="2">
    <location>
        <begin position="2708"/>
        <end position="2719"/>
    </location>
</feature>
<feature type="region of interest" description="Disordered" evidence="2">
    <location>
        <begin position="38"/>
        <end position="334"/>
    </location>
</feature>
<feature type="coiled-coil region" evidence="1">
    <location>
        <begin position="2374"/>
        <end position="2465"/>
    </location>
</feature>
<feature type="compositionally biased region" description="Polar residues" evidence="2">
    <location>
        <begin position="2260"/>
        <end position="2269"/>
    </location>
</feature>
<feature type="coiled-coil region" evidence="1">
    <location>
        <begin position="640"/>
        <end position="667"/>
    </location>
</feature>
<feature type="region of interest" description="Disordered" evidence="2">
    <location>
        <begin position="2495"/>
        <end position="2550"/>
    </location>
</feature>
<dbReference type="Proteomes" id="UP000515158">
    <property type="component" value="Unplaced"/>
</dbReference>
<feature type="compositionally biased region" description="Polar residues" evidence="2">
    <location>
        <begin position="1212"/>
        <end position="1225"/>
    </location>
</feature>
<organism evidence="5">
    <name type="scientific">Thrips palmi</name>
    <name type="common">Melon thrips</name>
    <dbReference type="NCBI Taxonomy" id="161013"/>
    <lineage>
        <taxon>Eukaryota</taxon>
        <taxon>Metazoa</taxon>
        <taxon>Ecdysozoa</taxon>
        <taxon>Arthropoda</taxon>
        <taxon>Hexapoda</taxon>
        <taxon>Insecta</taxon>
        <taxon>Pterygota</taxon>
        <taxon>Neoptera</taxon>
        <taxon>Paraneoptera</taxon>
        <taxon>Thysanoptera</taxon>
        <taxon>Terebrantia</taxon>
        <taxon>Thripoidea</taxon>
        <taxon>Thripidae</taxon>
        <taxon>Thrips</taxon>
    </lineage>
</organism>
<feature type="region of interest" description="Disordered" evidence="2">
    <location>
        <begin position="1920"/>
        <end position="2002"/>
    </location>
</feature>
<feature type="region of interest" description="Disordered" evidence="2">
    <location>
        <begin position="1301"/>
        <end position="1324"/>
    </location>
</feature>
<feature type="compositionally biased region" description="Polar residues" evidence="2">
    <location>
        <begin position="180"/>
        <end position="191"/>
    </location>
</feature>
<gene>
    <name evidence="4 5" type="primary">LOC117649948</name>
</gene>
<feature type="compositionally biased region" description="Polar residues" evidence="2">
    <location>
        <begin position="145"/>
        <end position="164"/>
    </location>
</feature>
<feature type="compositionally biased region" description="Low complexity" evidence="2">
    <location>
        <begin position="307"/>
        <end position="323"/>
    </location>
</feature>
<feature type="compositionally biased region" description="Low complexity" evidence="2">
    <location>
        <begin position="50"/>
        <end position="62"/>
    </location>
</feature>
<feature type="compositionally biased region" description="Low complexity" evidence="2">
    <location>
        <begin position="2850"/>
        <end position="2860"/>
    </location>
</feature>
<dbReference type="PANTHER" id="PTHR15742:SF5">
    <property type="entry name" value="GIRDIN"/>
    <property type="match status" value="1"/>
</dbReference>
<evidence type="ECO:0000256" key="1">
    <source>
        <dbReference type="SAM" id="Coils"/>
    </source>
</evidence>
<sequence>MHHLYPSTKGDPLCPLGFHPQVRWPTRCKRCFRDYKEHGNRSKEQEVTASSPSLSSWSSTSSRLRDDGRGDSGSSAVRSASSSVGPVPDTKTSSSSSSSSSESRFGNSSLSRPASSWTSTPDLGNLNDDNLTTTVSITLPRRRPQPQSTEKTPAPTPTTDTGQGEDNFRSTSFTVRRRTASPSVSAGSTRKSSWASSSYNSTNDTNNNNSNNNESSRNVKEDALSSNTNNQTLSGSGGLRTRPPAAPSAVSSASKATKELSSKPPMKNRATGLKADQKDTVTSPDVQFILQVKGSKATKTKTKPKGAKVTSFSSVNNTHSSSSGEDSLNEDDDDISIAGTETTETTETTLVDRNESDLQEQIESLKEELETVKARCERVEREKSDILLRRLAAMDTGPSKTAASEVLKLQQKVNENQTRIEDLQDDKKTLALKVKELEEELNNRPPAGTNQRGMDELRSKLLAAETLCEELMDENEDMKRELRDLEEEMEEMQDNFREDQADEYTSLKKELEQTAKNCRILSFKLRKSERKLESLENEKSDYEKKLHELGVGEDVTEKANRIRHLEQELALSNEVSARLQRELEDANNKLKAKDDPKDENKRKAPMLGSIPKVPSGEKVSRETLTRGGSQDDPAQLLRDLQDSVEREADLREQLKFAEEEIIKLQLKPKPRMSKHAMMKARSQHEKLEEGDDPAFSLLPMQSHPSLQSLSTQTDPELESPMSMWDTYDDLTDNQPTLTVAADIFMLSISKHAPGLAPAVRALLDSLLIFLSNLPCSLLCDENADDEMEAFDSIEPLYVPHDLLALLRVFFVIDEVLTSRQLAVSVDLPKEGSEICEIGSNLSSAKSAAPPVFNLNKAPIEPNALLIKNTLVKDKVDRENGNYENILASTTPLGPAVNYKLDSSTQTDISHKTEEEIFRLNSSTQTDNSATVFMEFCKLNSSTQTENFITPVAEIFKLNCSTQTDISATSSVGKISLNEIISPNNQISDCMTDASTQWELGTSFSESLENSCGSQTRDGMSQNCGDKRICVVAPLQDFTYHMVPPECNMNDVGTQTDSLSGIVVQDALIVNCKSPDSLEMERKITFLLNSLNVIAESLGHENLSEPQSLEANCLLSQMESTIPSLESLFSPSISTETSITDCMNTADSSATATYFILGNNESDAESNFTTRDAEFWGPPAISDINVDDILEENLPDEIASPPLSMDEFANHPSHPTATDSTSQTGDGTRVDSSKLLATQQHTGQSLTDAWALSQCQTSLSLPIYSLASWWRMPLSLGWAFPPGLLFSCSSPMAALLTPLARRHSPTPNRLTPEPPVEKDEGISDEEDPAELRLLLELNEQEAAVLRRKVEDLESEGDKLKRKVKELQDKLTAKNNRKGSISSLATLNENSSSTGSNAIHDKKIKVLEEETTELRKKLIEKERESERLNAELSVSQKKGKGTLAKTKSLDGPSEQQALDLRRQLQVIENEALVLRQRTQTLEAENEKLNSENKRLQLTRNAKNARDSSTSAAELRALKDKVNSLESELSAANQKVRDLEGELIKQGSKKAGLKNEELDKMKIQITKITKENEKLSETLRKLKDDAANNISEFYKPRAPKKPTEATTKLQMKRMVEELESEIGEMIVALRISEESKAKLKGADALDELRDTKLKVDKELVEIRTKLSDKEKELQESRVAAAEAQKKLDEEMARASKDLKKMVEEKSKLEKEKEKIKEENNKLKKEKKDIDDQIAKLLTEKKAASSTAQGEMSALAQRLEAITRQFEEEKKQSALLKKQLDVAQRAEQEKNKLLKELAEKTKRLSEIELKLNESEEKLKKTEGLLSTRKDKITKLEKELETERKGATDSASKLKADGEELKDVRTKLHSVERTLDDTKKQLAAKTVQMEQLEANLKEERERATDATVKAGSAAAREVNALREELAEAKSNAQSLGDQLDKAEKARRNTEEKLKQLESQLLKEKSELERKVSDMEMDLQAERKKAERTRQNHEKEVKNKDTELSNLRSKVKSLETNTSPASVTESLQQQILTLQEELGSERQEYEDLTAKYEILEEEHVVTKSQLVTEKQSLERQLAAVGTDLGAVQSQLRTLQDTYTAKQDAWIKEKLDMQEQMKETMEKAKRSNGNGDTWQLERQKLMAICDEKSSELDQLKREDQVLREQVDLIRRESEDIRRKLDDYEKVAEVQRRMTADFNEKENQLKELKNKLLQEEKARKTEVGQLKMRYDSRVSLITEELNSLQSQVTRFKRERDTFRHMLDGAQKTISELRSNPGANKRLSSISSSEESEETRSKIAALEQQVGCLEDELSESRLVASKLKTELVSERSAWEVKRSEMQSKVNELEEDRLLASGRTKIPGMKTRMELAWHKEREEQTRLLQETSTLARDLRQTLFEVERERDKERLEAKRRMDQIKKTTEEEQEENRKKVMELQCDLLELRDAHAKLRTTNEKLRREKERWDRERDDLRQLASARRRADNDEGRRIELLLDQVEELMRLSPDMVSNRRGSSQVIGTPTPPVRLKGPKSRESSPLAERKDYSREQSQSRDESKTNMQSTLQRLIEVTEELRRYQRADSQDRERERARRVLGLRRAASTESDTAAEVPADSRSKPSVGRGGVGLQRKGSLMRKTLSLEQTSNAQEQNFWKGEDEDGSINSLQSIDDDPRLAINRRDNSMDSRLSGGSTQSEVLQSGDKKKKKGLLGKLTKRLTKSRSVDENDPRDLSLESLHNKNGSDASLNASEDPKGSKRDLKERLSGMFKKGSSSRSNSVEERQPSGLPPPHNNSRSSTLERNAKPPTSDSHKRPLIRASPVSIITYFVHEQIQIFKIIWFLQGSDGTTSSASRPLAAKKPGDVSASSTSSKKSK</sequence>
<feature type="region of interest" description="Disordered" evidence="2">
    <location>
        <begin position="1424"/>
        <end position="1452"/>
    </location>
</feature>
<feature type="compositionally biased region" description="Polar residues" evidence="2">
    <location>
        <begin position="112"/>
        <end position="137"/>
    </location>
</feature>
<evidence type="ECO:0000256" key="2">
    <source>
        <dbReference type="SAM" id="MobiDB-lite"/>
    </source>
</evidence>
<dbReference type="GeneID" id="117649948"/>
<feature type="compositionally biased region" description="Basic and acidic residues" evidence="2">
    <location>
        <begin position="2658"/>
        <end position="2671"/>
    </location>
</feature>
<proteinExistence type="predicted"/>
<feature type="compositionally biased region" description="Polar residues" evidence="2">
    <location>
        <begin position="2672"/>
        <end position="2685"/>
    </location>
</feature>
<dbReference type="KEGG" id="tpal:117649948"/>